<evidence type="ECO:0000313" key="2">
    <source>
        <dbReference type="Proteomes" id="UP000014680"/>
    </source>
</evidence>
<dbReference type="PANTHER" id="PTHR35397">
    <property type="entry name" value="C2 DOMAIN-CONTAINING PROTEIN-RELATED"/>
    <property type="match status" value="1"/>
</dbReference>
<reference evidence="1 2" key="1">
    <citation type="submission" date="2012-10" db="EMBL/GenBank/DDBJ databases">
        <authorList>
            <person name="Zafar N."/>
            <person name="Inman J."/>
            <person name="Hall N."/>
            <person name="Lorenzi H."/>
            <person name="Caler E."/>
        </authorList>
    </citation>
    <scope>NUCLEOTIDE SEQUENCE [LARGE SCALE GENOMIC DNA]</scope>
    <source>
        <strain evidence="1 2">IP1</strain>
    </source>
</reference>
<name>A0A0A1U7F9_ENTIV</name>
<gene>
    <name evidence="1" type="ORF">EIN_275030</name>
</gene>
<dbReference type="VEuPathDB" id="AmoebaDB:EIN_275030"/>
<dbReference type="OrthoDB" id="25814at2759"/>
<dbReference type="PANTHER" id="PTHR35397:SF1">
    <property type="entry name" value="ARMADILLO-LIKE HELICAL DOMAIN-CONTAINING PROTEIN"/>
    <property type="match status" value="1"/>
</dbReference>
<sequence>MSKSDEQALTKESAKLHAFAGQNTTRRFSLKYNLATSVQKLSLLLQQTPPKVTSLNELWDSCLLIFPTIETDINFLNFFYLIVSHPKYISALSLENSLYLTYRTKLIKTLELVISAISTFSLKIDLPSASIRGTAGKLHAEFDERTCSFETARPVLSAPKKKSLFSKFKRTKTVPVMTVTEELIPFAVKIIGLGYFRVPIFRECLLLDFETHIQYKSTWTMKKALSKHFPSLMMWDDFDSKLKKAELDVNIKVLNNEKSLFVMIFHEIVVYLEKQTINKVIQWTIFHGFDVLLEMYTREYKDLNIADDYVHALDGILVSSVHPKMINFYMETELSRTNMYDEGAVLSTIADLEFYFSKLRTKVLLLKKDFDVELLCKFIDTIIESENVVTLQRILTVLYSYADLFSGKVRHTFFIEYLLDKKFFVLAYFWEENVISLFVQLLLFKGTIAKVKNIESGVLEDVEKKLYDLQEPFENITPAQLDLNINKKVRRKFEKTKVEKLSRKQRPYYESCGRIYGYFTDMYNEWQVSGSDVFPNLIFMHSVKEKDEITLALEN</sequence>
<organism evidence="1 2">
    <name type="scientific">Entamoeba invadens IP1</name>
    <dbReference type="NCBI Taxonomy" id="370355"/>
    <lineage>
        <taxon>Eukaryota</taxon>
        <taxon>Amoebozoa</taxon>
        <taxon>Evosea</taxon>
        <taxon>Archamoebae</taxon>
        <taxon>Mastigamoebida</taxon>
        <taxon>Entamoebidae</taxon>
        <taxon>Entamoeba</taxon>
    </lineage>
</organism>
<dbReference type="KEGG" id="eiv:EIN_275030"/>
<protein>
    <submittedName>
        <fullName evidence="1">Uncharacterized protein</fullName>
    </submittedName>
</protein>
<dbReference type="Proteomes" id="UP000014680">
    <property type="component" value="Unassembled WGS sequence"/>
</dbReference>
<accession>A0A0A1U7F9</accession>
<dbReference type="InterPro" id="IPR013887">
    <property type="entry name" value="UPF0592"/>
</dbReference>
<dbReference type="EMBL" id="KB206783">
    <property type="protein sequence ID" value="ELP87916.1"/>
    <property type="molecule type" value="Genomic_DNA"/>
</dbReference>
<keyword evidence="2" id="KW-1185">Reference proteome</keyword>
<dbReference type="GeneID" id="14886855"/>
<dbReference type="OMA" id="EPFENIT"/>
<dbReference type="AlphaFoldDB" id="A0A0A1U7F9"/>
<evidence type="ECO:0000313" key="1">
    <source>
        <dbReference type="EMBL" id="ELP87916.1"/>
    </source>
</evidence>
<proteinExistence type="predicted"/>
<dbReference type="RefSeq" id="XP_004254687.1">
    <property type="nucleotide sequence ID" value="XM_004254639.1"/>
</dbReference>
<dbReference type="Pfam" id="PF08578">
    <property type="entry name" value="DUF1765"/>
    <property type="match status" value="1"/>
</dbReference>